<sequence length="73" mass="7845">MLSLLPPGPLRSRDAKAVGFIDMRSLLPPGPVHVVNCELFQLNLPQSNHLLRNVATSASNNVSCAMETTSSTE</sequence>
<dbReference type="AlphaFoldDB" id="A0A392REN2"/>
<keyword evidence="2" id="KW-1185">Reference proteome</keyword>
<evidence type="ECO:0000313" key="1">
    <source>
        <dbReference type="EMBL" id="MCI34484.1"/>
    </source>
</evidence>
<dbReference type="Proteomes" id="UP000265520">
    <property type="component" value="Unassembled WGS sequence"/>
</dbReference>
<reference evidence="1 2" key="1">
    <citation type="journal article" date="2018" name="Front. Plant Sci.">
        <title>Red Clover (Trifolium pratense) and Zigzag Clover (T. medium) - A Picture of Genomic Similarities and Differences.</title>
        <authorList>
            <person name="Dluhosova J."/>
            <person name="Istvanek J."/>
            <person name="Nedelnik J."/>
            <person name="Repkova J."/>
        </authorList>
    </citation>
    <scope>NUCLEOTIDE SEQUENCE [LARGE SCALE GENOMIC DNA]</scope>
    <source>
        <strain evidence="2">cv. 10/8</strain>
        <tissue evidence="1">Leaf</tissue>
    </source>
</reference>
<proteinExistence type="predicted"/>
<feature type="non-terminal residue" evidence="1">
    <location>
        <position position="73"/>
    </location>
</feature>
<organism evidence="1 2">
    <name type="scientific">Trifolium medium</name>
    <dbReference type="NCBI Taxonomy" id="97028"/>
    <lineage>
        <taxon>Eukaryota</taxon>
        <taxon>Viridiplantae</taxon>
        <taxon>Streptophyta</taxon>
        <taxon>Embryophyta</taxon>
        <taxon>Tracheophyta</taxon>
        <taxon>Spermatophyta</taxon>
        <taxon>Magnoliopsida</taxon>
        <taxon>eudicotyledons</taxon>
        <taxon>Gunneridae</taxon>
        <taxon>Pentapetalae</taxon>
        <taxon>rosids</taxon>
        <taxon>fabids</taxon>
        <taxon>Fabales</taxon>
        <taxon>Fabaceae</taxon>
        <taxon>Papilionoideae</taxon>
        <taxon>50 kb inversion clade</taxon>
        <taxon>NPAAA clade</taxon>
        <taxon>Hologalegina</taxon>
        <taxon>IRL clade</taxon>
        <taxon>Trifolieae</taxon>
        <taxon>Trifolium</taxon>
    </lineage>
</organism>
<name>A0A392REN2_9FABA</name>
<evidence type="ECO:0000313" key="2">
    <source>
        <dbReference type="Proteomes" id="UP000265520"/>
    </source>
</evidence>
<comment type="caution">
    <text evidence="1">The sequence shown here is derived from an EMBL/GenBank/DDBJ whole genome shotgun (WGS) entry which is preliminary data.</text>
</comment>
<accession>A0A392REN2</accession>
<dbReference type="EMBL" id="LXQA010214076">
    <property type="protein sequence ID" value="MCI34484.1"/>
    <property type="molecule type" value="Genomic_DNA"/>
</dbReference>
<protein>
    <submittedName>
        <fullName evidence="1">Uncharacterized protein</fullName>
    </submittedName>
</protein>